<dbReference type="HOGENOM" id="CLU_082854_6_3_1"/>
<keyword evidence="7" id="KW-1185">Reference proteome</keyword>
<sequence length="100" mass="12052">MPGPDRTVRTTPTRKRDPLKNNPPRPPNAWILFRSDEFKKILEEMKRDPTQKRMPQADISKLIAARWKTISDDERQEYEKLSERKKVEHMELYPGYRFQP</sequence>
<dbReference type="SUPFAM" id="SSF47095">
    <property type="entry name" value="HMG-box"/>
    <property type="match status" value="1"/>
</dbReference>
<dbReference type="InterPro" id="IPR036910">
    <property type="entry name" value="HMG_box_dom_sf"/>
</dbReference>
<keyword evidence="1 3" id="KW-0238">DNA-binding</keyword>
<organism evidence="6 7">
    <name type="scientific">Sphaerobolus stellatus (strain SS14)</name>
    <dbReference type="NCBI Taxonomy" id="990650"/>
    <lineage>
        <taxon>Eukaryota</taxon>
        <taxon>Fungi</taxon>
        <taxon>Dikarya</taxon>
        <taxon>Basidiomycota</taxon>
        <taxon>Agaricomycotina</taxon>
        <taxon>Agaricomycetes</taxon>
        <taxon>Phallomycetidae</taxon>
        <taxon>Geastrales</taxon>
        <taxon>Sphaerobolaceae</taxon>
        <taxon>Sphaerobolus</taxon>
    </lineage>
</organism>
<dbReference type="InterPro" id="IPR050140">
    <property type="entry name" value="SRY-related_HMG-box_TF-like"/>
</dbReference>
<keyword evidence="2" id="KW-0804">Transcription</keyword>
<dbReference type="PANTHER" id="PTHR10270:SF161">
    <property type="entry name" value="SEX-DETERMINING REGION Y PROTEIN"/>
    <property type="match status" value="1"/>
</dbReference>
<feature type="non-terminal residue" evidence="6">
    <location>
        <position position="100"/>
    </location>
</feature>
<evidence type="ECO:0000313" key="6">
    <source>
        <dbReference type="EMBL" id="KIJ23462.1"/>
    </source>
</evidence>
<proteinExistence type="predicted"/>
<dbReference type="Gene3D" id="1.10.30.10">
    <property type="entry name" value="High mobility group box domain"/>
    <property type="match status" value="1"/>
</dbReference>
<feature type="region of interest" description="Disordered" evidence="4">
    <location>
        <begin position="1"/>
        <end position="30"/>
    </location>
</feature>
<evidence type="ECO:0000259" key="5">
    <source>
        <dbReference type="PROSITE" id="PS50118"/>
    </source>
</evidence>
<dbReference type="CDD" id="cd01389">
    <property type="entry name" value="HMG-box_ROX1-like"/>
    <property type="match status" value="1"/>
</dbReference>
<keyword evidence="3" id="KW-0539">Nucleus</keyword>
<feature type="domain" description="HMG box" evidence="5">
    <location>
        <begin position="23"/>
        <end position="97"/>
    </location>
</feature>
<gene>
    <name evidence="6" type="ORF">M422DRAFT_195883</name>
</gene>
<evidence type="ECO:0000256" key="3">
    <source>
        <dbReference type="PROSITE-ProRule" id="PRU00267"/>
    </source>
</evidence>
<protein>
    <submittedName>
        <fullName evidence="6">Unplaced genomic scaffold SPHSTscaffold_591, whole genome shotgun sequence</fullName>
    </submittedName>
</protein>
<evidence type="ECO:0000256" key="2">
    <source>
        <dbReference type="ARBA" id="ARBA00023163"/>
    </source>
</evidence>
<dbReference type="SMART" id="SM00398">
    <property type="entry name" value="HMG"/>
    <property type="match status" value="1"/>
</dbReference>
<evidence type="ECO:0000256" key="4">
    <source>
        <dbReference type="SAM" id="MobiDB-lite"/>
    </source>
</evidence>
<evidence type="ECO:0000313" key="7">
    <source>
        <dbReference type="Proteomes" id="UP000054279"/>
    </source>
</evidence>
<dbReference type="InterPro" id="IPR009071">
    <property type="entry name" value="HMG_box_dom"/>
</dbReference>
<accession>A0A0C9U327</accession>
<dbReference type="PROSITE" id="PS50118">
    <property type="entry name" value="HMG_BOX_2"/>
    <property type="match status" value="1"/>
</dbReference>
<feature type="DNA-binding region" description="HMG box" evidence="3">
    <location>
        <begin position="23"/>
        <end position="97"/>
    </location>
</feature>
<reference evidence="6 7" key="1">
    <citation type="submission" date="2014-06" db="EMBL/GenBank/DDBJ databases">
        <title>Evolutionary Origins and Diversification of the Mycorrhizal Mutualists.</title>
        <authorList>
            <consortium name="DOE Joint Genome Institute"/>
            <consortium name="Mycorrhizal Genomics Consortium"/>
            <person name="Kohler A."/>
            <person name="Kuo A."/>
            <person name="Nagy L.G."/>
            <person name="Floudas D."/>
            <person name="Copeland A."/>
            <person name="Barry K.W."/>
            <person name="Cichocki N."/>
            <person name="Veneault-Fourrey C."/>
            <person name="LaButti K."/>
            <person name="Lindquist E.A."/>
            <person name="Lipzen A."/>
            <person name="Lundell T."/>
            <person name="Morin E."/>
            <person name="Murat C."/>
            <person name="Riley R."/>
            <person name="Ohm R."/>
            <person name="Sun H."/>
            <person name="Tunlid A."/>
            <person name="Henrissat B."/>
            <person name="Grigoriev I.V."/>
            <person name="Hibbett D.S."/>
            <person name="Martin F."/>
        </authorList>
    </citation>
    <scope>NUCLEOTIDE SEQUENCE [LARGE SCALE GENOMIC DNA]</scope>
    <source>
        <strain evidence="6 7">SS14</strain>
    </source>
</reference>
<dbReference type="GO" id="GO:0030154">
    <property type="term" value="P:cell differentiation"/>
    <property type="evidence" value="ECO:0007669"/>
    <property type="project" value="TreeGrafter"/>
</dbReference>
<dbReference type="OrthoDB" id="6247875at2759"/>
<dbReference type="PANTHER" id="PTHR10270">
    <property type="entry name" value="SOX TRANSCRIPTION FACTOR"/>
    <property type="match status" value="1"/>
</dbReference>
<dbReference type="GO" id="GO:0001228">
    <property type="term" value="F:DNA-binding transcription activator activity, RNA polymerase II-specific"/>
    <property type="evidence" value="ECO:0007669"/>
    <property type="project" value="TreeGrafter"/>
</dbReference>
<dbReference type="GO" id="GO:0005634">
    <property type="term" value="C:nucleus"/>
    <property type="evidence" value="ECO:0007669"/>
    <property type="project" value="UniProtKB-UniRule"/>
</dbReference>
<dbReference type="EMBL" id="KN837666">
    <property type="protein sequence ID" value="KIJ23462.1"/>
    <property type="molecule type" value="Genomic_DNA"/>
</dbReference>
<dbReference type="Pfam" id="PF00505">
    <property type="entry name" value="HMG_box"/>
    <property type="match status" value="1"/>
</dbReference>
<evidence type="ECO:0000256" key="1">
    <source>
        <dbReference type="ARBA" id="ARBA00023125"/>
    </source>
</evidence>
<dbReference type="Proteomes" id="UP000054279">
    <property type="component" value="Unassembled WGS sequence"/>
</dbReference>
<dbReference type="GO" id="GO:0000978">
    <property type="term" value="F:RNA polymerase II cis-regulatory region sequence-specific DNA binding"/>
    <property type="evidence" value="ECO:0007669"/>
    <property type="project" value="TreeGrafter"/>
</dbReference>
<name>A0A0C9U327_SPHS4</name>
<dbReference type="AlphaFoldDB" id="A0A0C9U327"/>